<dbReference type="Proteomes" id="UP000515163">
    <property type="component" value="Unplaced"/>
</dbReference>
<evidence type="ECO:0000313" key="6">
    <source>
        <dbReference type="Proteomes" id="UP000515163"/>
    </source>
</evidence>
<reference evidence="7" key="1">
    <citation type="submission" date="2025-08" db="UniProtKB">
        <authorList>
            <consortium name="RefSeq"/>
        </authorList>
    </citation>
    <scope>IDENTIFICATION</scope>
    <source>
        <tissue evidence="7">Tentacle</tissue>
    </source>
</reference>
<dbReference type="AlphaFoldDB" id="A0A6P8HMV0"/>
<feature type="signal peptide" evidence="4">
    <location>
        <begin position="1"/>
        <end position="26"/>
    </location>
</feature>
<keyword evidence="4" id="KW-0732">Signal</keyword>
<dbReference type="PROSITE" id="PS01180">
    <property type="entry name" value="CUB"/>
    <property type="match status" value="3"/>
</dbReference>
<evidence type="ECO:0000259" key="5">
    <source>
        <dbReference type="PROSITE" id="PS01180"/>
    </source>
</evidence>
<dbReference type="SUPFAM" id="SSF49854">
    <property type="entry name" value="Spermadhesin, CUB domain"/>
    <property type="match status" value="3"/>
</dbReference>
<protein>
    <submittedName>
        <fullName evidence="7">Deleted in malignant brain tumors 1 protein-like</fullName>
    </submittedName>
</protein>
<name>A0A6P8HMV0_ACTTE</name>
<dbReference type="InParanoid" id="A0A6P8HMV0"/>
<keyword evidence="1" id="KW-0677">Repeat</keyword>
<dbReference type="OrthoDB" id="5969472at2759"/>
<gene>
    <name evidence="7" type="primary">LOC116290998</name>
</gene>
<dbReference type="RefSeq" id="XP_031553980.1">
    <property type="nucleotide sequence ID" value="XM_031698120.1"/>
</dbReference>
<proteinExistence type="predicted"/>
<feature type="domain" description="CUB" evidence="5">
    <location>
        <begin position="76"/>
        <end position="201"/>
    </location>
</feature>
<dbReference type="FunFam" id="2.60.120.290:FF:000005">
    <property type="entry name" value="Procollagen C-endopeptidase enhancer 1"/>
    <property type="match status" value="1"/>
</dbReference>
<evidence type="ECO:0000313" key="7">
    <source>
        <dbReference type="RefSeq" id="XP_031553980.1"/>
    </source>
</evidence>
<evidence type="ECO:0000256" key="3">
    <source>
        <dbReference type="PROSITE-ProRule" id="PRU00059"/>
    </source>
</evidence>
<accession>A0A6P8HMV0</accession>
<dbReference type="KEGG" id="aten:116290998"/>
<feature type="domain" description="CUB" evidence="5">
    <location>
        <begin position="29"/>
        <end position="68"/>
    </location>
</feature>
<dbReference type="Pfam" id="PF00431">
    <property type="entry name" value="CUB"/>
    <property type="match status" value="2"/>
</dbReference>
<evidence type="ECO:0000256" key="1">
    <source>
        <dbReference type="ARBA" id="ARBA00022737"/>
    </source>
</evidence>
<keyword evidence="6" id="KW-1185">Reference proteome</keyword>
<organism evidence="6 7">
    <name type="scientific">Actinia tenebrosa</name>
    <name type="common">Australian red waratah sea anemone</name>
    <dbReference type="NCBI Taxonomy" id="6105"/>
    <lineage>
        <taxon>Eukaryota</taxon>
        <taxon>Metazoa</taxon>
        <taxon>Cnidaria</taxon>
        <taxon>Anthozoa</taxon>
        <taxon>Hexacorallia</taxon>
        <taxon>Actiniaria</taxon>
        <taxon>Actiniidae</taxon>
        <taxon>Actinia</taxon>
    </lineage>
</organism>
<sequence>MEGKLILAPFLLLVLALVLEYKVTSADVCASSPILINSSTTGKFSSPNYPNNYPHNANKTWKIVAPIGQLLYLYYCIVNAILTAENGTITSPGYPEYYPHGLFYLWRITVPEGYVVQINFTTLITQHSASCTNAKSKCNCDYVHVLDGPCPFYNIGTKWCGAWTSRYVYPSYITTGRHMVLLFRSDLTNNHVGFVAHYRRALNCSGDKPISCVKNSQASCCVREASTCLSQTSIRSHCPRDGDPASFIGCCTVNGSPSCCPVLQSGNNISCPRSSDNHAFIDVCLNGGKQICCNRNLPACRYNTLLTDPNGVITSPGYPSSYPPNSLVVWRITVPEGFLVQINFTTLKIDKGFSCSSCNCDYVAVRDGPCSNIDGIKWCGSSWNRLPSFVSTGRHLQVVFKSDQWRSDDGFVARYRRALKCGGETSYSCLNNGEPACCKTQGASLVSTATKLWITMVIMTTALLLM</sequence>
<dbReference type="InterPro" id="IPR035914">
    <property type="entry name" value="Sperma_CUB_dom_sf"/>
</dbReference>
<feature type="unsure residue" description="D or N" evidence="7">
    <location>
        <position position="409"/>
    </location>
</feature>
<comment type="caution">
    <text evidence="3">Lacks conserved residue(s) required for the propagation of feature annotation.</text>
</comment>
<keyword evidence="2" id="KW-1015">Disulfide bond</keyword>
<feature type="domain" description="CUB" evidence="5">
    <location>
        <begin position="293"/>
        <end position="418"/>
    </location>
</feature>
<evidence type="ECO:0000256" key="4">
    <source>
        <dbReference type="SAM" id="SignalP"/>
    </source>
</evidence>
<dbReference type="CDD" id="cd00041">
    <property type="entry name" value="CUB"/>
    <property type="match status" value="2"/>
</dbReference>
<evidence type="ECO:0000256" key="2">
    <source>
        <dbReference type="ARBA" id="ARBA00023157"/>
    </source>
</evidence>
<dbReference type="InterPro" id="IPR000859">
    <property type="entry name" value="CUB_dom"/>
</dbReference>
<feature type="chain" id="PRO_5028455826" evidence="4">
    <location>
        <begin position="27"/>
        <end position="466"/>
    </location>
</feature>
<dbReference type="Gene3D" id="2.60.120.290">
    <property type="entry name" value="Spermadhesin, CUB domain"/>
    <property type="match status" value="3"/>
</dbReference>
<dbReference type="SMART" id="SM00042">
    <property type="entry name" value="CUB"/>
    <property type="match status" value="2"/>
</dbReference>
<dbReference type="PANTHER" id="PTHR24251">
    <property type="entry name" value="OVOCHYMASE-RELATED"/>
    <property type="match status" value="1"/>
</dbReference>